<evidence type="ECO:0000313" key="2">
    <source>
        <dbReference type="EnsemblMetazoa" id="Aqu2.1.05437_001"/>
    </source>
</evidence>
<reference evidence="2" key="1">
    <citation type="submission" date="2017-05" db="UniProtKB">
        <authorList>
            <consortium name="EnsemblMetazoa"/>
        </authorList>
    </citation>
    <scope>IDENTIFICATION</scope>
</reference>
<dbReference type="OrthoDB" id="10070851at2759"/>
<sequence length="275" mass="30913">MENFELFVFDEEEENVDSEGKTDKNSSHDNDRNAKDANRDEEAKETNAHEQEKEVELLKEDENEVDNVGNVSDELFNTELPPPQPHKQWREEDELSDLQEEPDKGNTASLSSQDSFQSAMDFGRPESVASELFHTPPRSLSPDDETSSDFEAAEGHTVSMGRSLGIHVHVTLGEEGNERGEEGEGEAGGRRRKRERDDIEFDNMKTLTRPKKNNLTVEEEEGGATTEEELDIGEGRAQGRVISLGYCVACVMEGVCPNKTQWRDNAIQFIRLALL</sequence>
<protein>
    <submittedName>
        <fullName evidence="2">Uncharacterized protein</fullName>
    </submittedName>
</protein>
<accession>A0A1X7STG8</accession>
<feature type="compositionally biased region" description="Acidic residues" evidence="1">
    <location>
        <begin position="91"/>
        <end position="100"/>
    </location>
</feature>
<dbReference type="EnsemblMetazoa" id="Aqu2.1.05437_001">
    <property type="protein sequence ID" value="Aqu2.1.05437_001"/>
    <property type="gene ID" value="Aqu2.1.05437"/>
</dbReference>
<dbReference type="AlphaFoldDB" id="A0A1X7STG8"/>
<proteinExistence type="predicted"/>
<feature type="compositionally biased region" description="Acidic residues" evidence="1">
    <location>
        <begin position="8"/>
        <end position="17"/>
    </location>
</feature>
<feature type="region of interest" description="Disordered" evidence="1">
    <location>
        <begin position="1"/>
        <end position="151"/>
    </location>
</feature>
<feature type="compositionally biased region" description="Polar residues" evidence="1">
    <location>
        <begin position="106"/>
        <end position="118"/>
    </location>
</feature>
<feature type="region of interest" description="Disordered" evidence="1">
    <location>
        <begin position="171"/>
        <end position="211"/>
    </location>
</feature>
<name>A0A1X7STG8_AMPQE</name>
<organism evidence="2">
    <name type="scientific">Amphimedon queenslandica</name>
    <name type="common">Sponge</name>
    <dbReference type="NCBI Taxonomy" id="400682"/>
    <lineage>
        <taxon>Eukaryota</taxon>
        <taxon>Metazoa</taxon>
        <taxon>Porifera</taxon>
        <taxon>Demospongiae</taxon>
        <taxon>Heteroscleromorpha</taxon>
        <taxon>Haplosclerida</taxon>
        <taxon>Niphatidae</taxon>
        <taxon>Amphimedon</taxon>
    </lineage>
</organism>
<evidence type="ECO:0000256" key="1">
    <source>
        <dbReference type="SAM" id="MobiDB-lite"/>
    </source>
</evidence>
<feature type="compositionally biased region" description="Acidic residues" evidence="1">
    <location>
        <begin position="142"/>
        <end position="151"/>
    </location>
</feature>
<dbReference type="InParanoid" id="A0A1X7STG8"/>
<feature type="compositionally biased region" description="Basic and acidic residues" evidence="1">
    <location>
        <begin position="18"/>
        <end position="60"/>
    </location>
</feature>